<comment type="caution">
    <text evidence="1">The sequence shown here is derived from an EMBL/GenBank/DDBJ whole genome shotgun (WGS) entry which is preliminary data.</text>
</comment>
<dbReference type="EMBL" id="JAUEPR010000055">
    <property type="protein sequence ID" value="KAK0471048.1"/>
    <property type="molecule type" value="Genomic_DNA"/>
</dbReference>
<accession>A0AA39NSI9</accession>
<evidence type="ECO:0000313" key="2">
    <source>
        <dbReference type="Proteomes" id="UP001175227"/>
    </source>
</evidence>
<keyword evidence="2" id="KW-1185">Reference proteome</keyword>
<proteinExistence type="predicted"/>
<gene>
    <name evidence="1" type="ORF">IW261DRAFT_1597495</name>
</gene>
<protein>
    <submittedName>
        <fullName evidence="1">Uncharacterized protein</fullName>
    </submittedName>
</protein>
<dbReference type="Proteomes" id="UP001175227">
    <property type="component" value="Unassembled WGS sequence"/>
</dbReference>
<sequence length="395" mass="43999">MSTNTLGLIMQFPLPPSLLPAQVPAALPPMPMLTEPYSFPCLDVALKENGDFESEDIDLSLRENKSEWFQELCKQYQLAHSGSKAACRNWLIKFSLAGMAKWKSSLSNLSRTKFLLVERSKDTHSDAEINGIIPWAESLIAKMAQMPPQPLHHTHLLECRVNSLTSAMGMQIMLSICLASSTIIVPAPSPASGCSSIDIDGLGITAHSTDMISMAICPDSPTLPHPALREEISSSSPLLSQRMSTSVLSSVSLSEVTETASVSSDDVASDSIYCTLKLANRVKITIKQSDVPPTTPFCYADMSDLIASWDDYSPDWALPPNHPIVIHRYPIPVKHFQQLYQHNSKMGDEWKCLKNDWMNWRAYKASTPGTFWTWFSNDQGWRLPFLHITKLLMEE</sequence>
<name>A0AA39NSI9_9AGAR</name>
<evidence type="ECO:0000313" key="1">
    <source>
        <dbReference type="EMBL" id="KAK0471048.1"/>
    </source>
</evidence>
<organism evidence="1 2">
    <name type="scientific">Armillaria novae-zelandiae</name>
    <dbReference type="NCBI Taxonomy" id="153914"/>
    <lineage>
        <taxon>Eukaryota</taxon>
        <taxon>Fungi</taxon>
        <taxon>Dikarya</taxon>
        <taxon>Basidiomycota</taxon>
        <taxon>Agaricomycotina</taxon>
        <taxon>Agaricomycetes</taxon>
        <taxon>Agaricomycetidae</taxon>
        <taxon>Agaricales</taxon>
        <taxon>Marasmiineae</taxon>
        <taxon>Physalacriaceae</taxon>
        <taxon>Armillaria</taxon>
    </lineage>
</organism>
<dbReference type="AlphaFoldDB" id="A0AA39NSI9"/>
<reference evidence="1" key="1">
    <citation type="submission" date="2023-06" db="EMBL/GenBank/DDBJ databases">
        <authorList>
            <consortium name="Lawrence Berkeley National Laboratory"/>
            <person name="Ahrendt S."/>
            <person name="Sahu N."/>
            <person name="Indic B."/>
            <person name="Wong-Bajracharya J."/>
            <person name="Merenyi Z."/>
            <person name="Ke H.-M."/>
            <person name="Monk M."/>
            <person name="Kocsube S."/>
            <person name="Drula E."/>
            <person name="Lipzen A."/>
            <person name="Balint B."/>
            <person name="Henrissat B."/>
            <person name="Andreopoulos B."/>
            <person name="Martin F.M."/>
            <person name="Harder C.B."/>
            <person name="Rigling D."/>
            <person name="Ford K.L."/>
            <person name="Foster G.D."/>
            <person name="Pangilinan J."/>
            <person name="Papanicolaou A."/>
            <person name="Barry K."/>
            <person name="LaButti K."/>
            <person name="Viragh M."/>
            <person name="Koriabine M."/>
            <person name="Yan M."/>
            <person name="Riley R."/>
            <person name="Champramary S."/>
            <person name="Plett K.L."/>
            <person name="Tsai I.J."/>
            <person name="Slot J."/>
            <person name="Sipos G."/>
            <person name="Plett J."/>
            <person name="Nagy L.G."/>
            <person name="Grigoriev I.V."/>
        </authorList>
    </citation>
    <scope>NUCLEOTIDE SEQUENCE</scope>
    <source>
        <strain evidence="1">ICMP 16352</strain>
    </source>
</reference>